<protein>
    <recommendedName>
        <fullName evidence="1">PHR domain-containing protein</fullName>
    </recommendedName>
</protein>
<name>A0A8D0G147_SPHPU</name>
<evidence type="ECO:0000313" key="3">
    <source>
        <dbReference type="Proteomes" id="UP000694392"/>
    </source>
</evidence>
<dbReference type="PANTHER" id="PTHR45943">
    <property type="entry name" value="E3 UBIQUITIN-PROTEIN LIGASE MYCBP2"/>
    <property type="match status" value="1"/>
</dbReference>
<dbReference type="AlphaFoldDB" id="A0A8D0G147"/>
<feature type="domain" description="PHR" evidence="1">
    <location>
        <begin position="71"/>
        <end position="221"/>
    </location>
</feature>
<dbReference type="GO" id="GO:0007411">
    <property type="term" value="P:axon guidance"/>
    <property type="evidence" value="ECO:0007669"/>
    <property type="project" value="TreeGrafter"/>
</dbReference>
<dbReference type="PANTHER" id="PTHR45943:SF1">
    <property type="entry name" value="E3 UBIQUITIN-PROTEIN LIGASE MYCBP2"/>
    <property type="match status" value="1"/>
</dbReference>
<keyword evidence="3" id="KW-1185">Reference proteome</keyword>
<dbReference type="GO" id="GO:0008582">
    <property type="term" value="P:regulation of synaptic assembly at neuromuscular junction"/>
    <property type="evidence" value="ECO:0007669"/>
    <property type="project" value="TreeGrafter"/>
</dbReference>
<dbReference type="Pfam" id="PF08005">
    <property type="entry name" value="PHR"/>
    <property type="match status" value="1"/>
</dbReference>
<dbReference type="GO" id="GO:0005634">
    <property type="term" value="C:nucleus"/>
    <property type="evidence" value="ECO:0007669"/>
    <property type="project" value="TreeGrafter"/>
</dbReference>
<organism evidence="2 3">
    <name type="scientific">Sphenodon punctatus</name>
    <name type="common">Tuatara</name>
    <name type="synonym">Hatteria punctata</name>
    <dbReference type="NCBI Taxonomy" id="8508"/>
    <lineage>
        <taxon>Eukaryota</taxon>
        <taxon>Metazoa</taxon>
        <taxon>Chordata</taxon>
        <taxon>Craniata</taxon>
        <taxon>Vertebrata</taxon>
        <taxon>Euteleostomi</taxon>
        <taxon>Lepidosauria</taxon>
        <taxon>Sphenodontia</taxon>
        <taxon>Sphenodontidae</taxon>
        <taxon>Sphenodon</taxon>
    </lineage>
</organism>
<dbReference type="InterPro" id="IPR038648">
    <property type="entry name" value="PHR_sf"/>
</dbReference>
<dbReference type="GeneTree" id="ENSGT00940000155756"/>
<dbReference type="Ensembl" id="ENSSPUT00000000282.1">
    <property type="protein sequence ID" value="ENSSPUP00000000259.1"/>
    <property type="gene ID" value="ENSSPUG00000000267.1"/>
</dbReference>
<sequence>MQSRCSILSPELALPTGSKALTTRSHAALHILGCLDTLAAMQDLKMGVANTEEETQAVMKVYSKEDYSVVNRFESHGGGWGYSAHSVEAIRFCADTDILLGGLGLFGGRGEYTAKIKLFELGPDGGDHETDGDLLAETDVLAYDCAAREKYAMMFDEPVILQAGWWYVAWARVSGPSSDCGSHGQASITTDDSVVFQFKSSKKSNNGTDVNAGQIPQLLYRYYSLL</sequence>
<reference evidence="2" key="1">
    <citation type="submission" date="2025-08" db="UniProtKB">
        <authorList>
            <consortium name="Ensembl"/>
        </authorList>
    </citation>
    <scope>IDENTIFICATION</scope>
</reference>
<dbReference type="Proteomes" id="UP000694392">
    <property type="component" value="Unplaced"/>
</dbReference>
<proteinExistence type="predicted"/>
<reference evidence="2" key="2">
    <citation type="submission" date="2025-09" db="UniProtKB">
        <authorList>
            <consortium name="Ensembl"/>
        </authorList>
    </citation>
    <scope>IDENTIFICATION</scope>
</reference>
<dbReference type="GO" id="GO:0005886">
    <property type="term" value="C:plasma membrane"/>
    <property type="evidence" value="ECO:0007669"/>
    <property type="project" value="TreeGrafter"/>
</dbReference>
<accession>A0A8D0G147</accession>
<dbReference type="FunFam" id="2.60.120.820:FF:000002">
    <property type="entry name" value="E3 ubiquitin-protein ligase MYCBP2 isoform X1"/>
    <property type="match status" value="1"/>
</dbReference>
<dbReference type="GO" id="GO:0061630">
    <property type="term" value="F:ubiquitin protein ligase activity"/>
    <property type="evidence" value="ECO:0007669"/>
    <property type="project" value="TreeGrafter"/>
</dbReference>
<evidence type="ECO:0000313" key="2">
    <source>
        <dbReference type="Ensembl" id="ENSSPUP00000000259.1"/>
    </source>
</evidence>
<evidence type="ECO:0000259" key="1">
    <source>
        <dbReference type="Pfam" id="PF08005"/>
    </source>
</evidence>
<dbReference type="Gene3D" id="2.60.120.820">
    <property type="entry name" value="PHR domain"/>
    <property type="match status" value="1"/>
</dbReference>
<dbReference type="InterPro" id="IPR012983">
    <property type="entry name" value="PHR"/>
</dbReference>